<dbReference type="AlphaFoldDB" id="A0A915DD53"/>
<reference evidence="2" key="1">
    <citation type="submission" date="2022-11" db="UniProtKB">
        <authorList>
            <consortium name="WormBaseParasite"/>
        </authorList>
    </citation>
    <scope>IDENTIFICATION</scope>
</reference>
<accession>A0A915DD53</accession>
<protein>
    <submittedName>
        <fullName evidence="2">Uncharacterized protein</fullName>
    </submittedName>
</protein>
<evidence type="ECO:0000313" key="1">
    <source>
        <dbReference type="Proteomes" id="UP000887574"/>
    </source>
</evidence>
<evidence type="ECO:0000313" key="2">
    <source>
        <dbReference type="WBParaSite" id="jg18371"/>
    </source>
</evidence>
<dbReference type="WBParaSite" id="jg18371">
    <property type="protein sequence ID" value="jg18371"/>
    <property type="gene ID" value="jg18371"/>
</dbReference>
<sequence>MECLCLEEGSSVLAFIHDIQKQIHPQRVLRQKKGDPLFDYTVNLNNLMKIIYISAEVRPDSLHKDSMEKTE</sequence>
<organism evidence="1 2">
    <name type="scientific">Ditylenchus dipsaci</name>
    <dbReference type="NCBI Taxonomy" id="166011"/>
    <lineage>
        <taxon>Eukaryota</taxon>
        <taxon>Metazoa</taxon>
        <taxon>Ecdysozoa</taxon>
        <taxon>Nematoda</taxon>
        <taxon>Chromadorea</taxon>
        <taxon>Rhabditida</taxon>
        <taxon>Tylenchina</taxon>
        <taxon>Tylenchomorpha</taxon>
        <taxon>Sphaerularioidea</taxon>
        <taxon>Anguinidae</taxon>
        <taxon>Anguininae</taxon>
        <taxon>Ditylenchus</taxon>
    </lineage>
</organism>
<name>A0A915DD53_9BILA</name>
<proteinExistence type="predicted"/>
<keyword evidence="1" id="KW-1185">Reference proteome</keyword>
<dbReference type="Proteomes" id="UP000887574">
    <property type="component" value="Unplaced"/>
</dbReference>